<evidence type="ECO:0000256" key="3">
    <source>
        <dbReference type="ARBA" id="ARBA00023163"/>
    </source>
</evidence>
<protein>
    <submittedName>
        <fullName evidence="6">Helix-turn-helix protein</fullName>
    </submittedName>
</protein>
<evidence type="ECO:0000313" key="7">
    <source>
        <dbReference type="Proteomes" id="UP000240572"/>
    </source>
</evidence>
<feature type="transmembrane region" description="Helical" evidence="4">
    <location>
        <begin position="60"/>
        <end position="84"/>
    </location>
</feature>
<evidence type="ECO:0000313" key="6">
    <source>
        <dbReference type="EMBL" id="PSK91216.1"/>
    </source>
</evidence>
<keyword evidence="4" id="KW-1133">Transmembrane helix</keyword>
<proteinExistence type="predicted"/>
<sequence>MTPDGQMIYAGGIFISFFLFVLLLGKRRKNAADRVLSAWLLLALIHQAFIGWYASGRWSAIPALVGWELPFPFVHGPFLYLYLLSLTGRPGMPRRWALHFIPAVIVAGILVVVLPQMSLNEKLGNPVASRFEPLFRYIVYGITLSGLVYVGASLVLLSRHRKNIKRLFSNTEKITLNWMRYLIGGMGLIWTVVVLYPSAQALYLAVTLFIFFIGYFGIRQVGIFSDQQLPEETRSPKLPGDRAIELVPVAVPLTEPAATDTIVETSTSIIMQEAGEEPLLTDQEQAGPAVAAEPVTIKIKYEKNRLAEPEAGRIHLALGALMQQQQLYKDPELTLGDLAKALDLQPGLVSQVINTREGKSFYDYVNALRVSAFQELLLQPGSGQYTLLSLAFECGFNSKTSFNRNFKKITGMSPRDYANQYAGAMPGEDQA</sequence>
<feature type="transmembrane region" description="Helical" evidence="4">
    <location>
        <begin position="96"/>
        <end position="117"/>
    </location>
</feature>
<dbReference type="InterPro" id="IPR018060">
    <property type="entry name" value="HTH_AraC"/>
</dbReference>
<keyword evidence="4" id="KW-0812">Transmembrane</keyword>
<feature type="transmembrane region" description="Helical" evidence="4">
    <location>
        <begin position="178"/>
        <end position="196"/>
    </location>
</feature>
<dbReference type="SMART" id="SM00342">
    <property type="entry name" value="HTH_ARAC"/>
    <property type="match status" value="1"/>
</dbReference>
<dbReference type="AlphaFoldDB" id="A0A2P8D213"/>
<dbReference type="GO" id="GO:0003700">
    <property type="term" value="F:DNA-binding transcription factor activity"/>
    <property type="evidence" value="ECO:0007669"/>
    <property type="project" value="InterPro"/>
</dbReference>
<evidence type="ECO:0000256" key="2">
    <source>
        <dbReference type="ARBA" id="ARBA00023125"/>
    </source>
</evidence>
<feature type="transmembrane region" description="Helical" evidence="4">
    <location>
        <begin position="137"/>
        <end position="157"/>
    </location>
</feature>
<dbReference type="EMBL" id="PYGD01000006">
    <property type="protein sequence ID" value="PSK91216.1"/>
    <property type="molecule type" value="Genomic_DNA"/>
</dbReference>
<reference evidence="6 7" key="1">
    <citation type="submission" date="2018-03" db="EMBL/GenBank/DDBJ databases">
        <title>Genomic Encyclopedia of Type Strains, Phase III (KMG-III): the genomes of soil and plant-associated and newly described type strains.</title>
        <authorList>
            <person name="Whitman W."/>
        </authorList>
    </citation>
    <scope>NUCLEOTIDE SEQUENCE [LARGE SCALE GENOMIC DNA]</scope>
    <source>
        <strain evidence="6 7">CGMCC 1.12700</strain>
    </source>
</reference>
<dbReference type="PANTHER" id="PTHR43280:SF29">
    <property type="entry name" value="ARAC-FAMILY TRANSCRIPTIONAL REGULATOR"/>
    <property type="match status" value="1"/>
</dbReference>
<feature type="transmembrane region" description="Helical" evidence="4">
    <location>
        <begin position="6"/>
        <end position="24"/>
    </location>
</feature>
<dbReference type="PANTHER" id="PTHR43280">
    <property type="entry name" value="ARAC-FAMILY TRANSCRIPTIONAL REGULATOR"/>
    <property type="match status" value="1"/>
</dbReference>
<feature type="domain" description="HTH araC/xylS-type" evidence="5">
    <location>
        <begin position="312"/>
        <end position="420"/>
    </location>
</feature>
<dbReference type="Gene3D" id="1.10.10.60">
    <property type="entry name" value="Homeodomain-like"/>
    <property type="match status" value="2"/>
</dbReference>
<organism evidence="6 7">
    <name type="scientific">Taibaiella chishuiensis</name>
    <dbReference type="NCBI Taxonomy" id="1434707"/>
    <lineage>
        <taxon>Bacteria</taxon>
        <taxon>Pseudomonadati</taxon>
        <taxon>Bacteroidota</taxon>
        <taxon>Chitinophagia</taxon>
        <taxon>Chitinophagales</taxon>
        <taxon>Chitinophagaceae</taxon>
        <taxon>Taibaiella</taxon>
    </lineage>
</organism>
<evidence type="ECO:0000259" key="5">
    <source>
        <dbReference type="PROSITE" id="PS01124"/>
    </source>
</evidence>
<dbReference type="GO" id="GO:0043565">
    <property type="term" value="F:sequence-specific DNA binding"/>
    <property type="evidence" value="ECO:0007669"/>
    <property type="project" value="InterPro"/>
</dbReference>
<dbReference type="PROSITE" id="PS01124">
    <property type="entry name" value="HTH_ARAC_FAMILY_2"/>
    <property type="match status" value="1"/>
</dbReference>
<feature type="transmembrane region" description="Helical" evidence="4">
    <location>
        <begin position="36"/>
        <end position="54"/>
    </location>
</feature>
<dbReference type="OrthoDB" id="5492415at2"/>
<dbReference type="RefSeq" id="WP_106523813.1">
    <property type="nucleotide sequence ID" value="NZ_PYGD01000006.1"/>
</dbReference>
<feature type="transmembrane region" description="Helical" evidence="4">
    <location>
        <begin position="202"/>
        <end position="218"/>
    </location>
</feature>
<comment type="caution">
    <text evidence="6">The sequence shown here is derived from an EMBL/GenBank/DDBJ whole genome shotgun (WGS) entry which is preliminary data.</text>
</comment>
<dbReference type="InterPro" id="IPR009057">
    <property type="entry name" value="Homeodomain-like_sf"/>
</dbReference>
<evidence type="ECO:0000256" key="4">
    <source>
        <dbReference type="SAM" id="Phobius"/>
    </source>
</evidence>
<keyword evidence="1" id="KW-0805">Transcription regulation</keyword>
<evidence type="ECO:0000256" key="1">
    <source>
        <dbReference type="ARBA" id="ARBA00023015"/>
    </source>
</evidence>
<dbReference type="Proteomes" id="UP000240572">
    <property type="component" value="Unassembled WGS sequence"/>
</dbReference>
<keyword evidence="2" id="KW-0238">DNA-binding</keyword>
<gene>
    <name evidence="6" type="ORF">B0I18_106228</name>
</gene>
<keyword evidence="4" id="KW-0472">Membrane</keyword>
<dbReference type="SUPFAM" id="SSF46689">
    <property type="entry name" value="Homeodomain-like"/>
    <property type="match status" value="1"/>
</dbReference>
<keyword evidence="3" id="KW-0804">Transcription</keyword>
<keyword evidence="7" id="KW-1185">Reference proteome</keyword>
<dbReference type="Pfam" id="PF12833">
    <property type="entry name" value="HTH_18"/>
    <property type="match status" value="1"/>
</dbReference>
<name>A0A2P8D213_9BACT</name>
<accession>A0A2P8D213</accession>